<organism evidence="1 2">
    <name type="scientific">Microbacterium marinum</name>
    <dbReference type="NCBI Taxonomy" id="421115"/>
    <lineage>
        <taxon>Bacteria</taxon>
        <taxon>Bacillati</taxon>
        <taxon>Actinomycetota</taxon>
        <taxon>Actinomycetes</taxon>
        <taxon>Micrococcales</taxon>
        <taxon>Microbacteriaceae</taxon>
        <taxon>Microbacterium</taxon>
    </lineage>
</organism>
<evidence type="ECO:0000313" key="1">
    <source>
        <dbReference type="EMBL" id="MBB4667175.1"/>
    </source>
</evidence>
<keyword evidence="2" id="KW-1185">Reference proteome</keyword>
<sequence>MMTDITTTDRAFTALRPGAGTVSFGATANTRA</sequence>
<comment type="caution">
    <text evidence="1">The sequence shown here is derived from an EMBL/GenBank/DDBJ whole genome shotgun (WGS) entry which is preliminary data.</text>
</comment>
<gene>
    <name evidence="1" type="ORF">BKA24_001884</name>
</gene>
<accession>A0A7W7FJ85</accession>
<dbReference type="EMBL" id="JACHMD010000001">
    <property type="protein sequence ID" value="MBB4667175.1"/>
    <property type="molecule type" value="Genomic_DNA"/>
</dbReference>
<name>A0A7W7FJ85_9MICO</name>
<reference evidence="1 2" key="1">
    <citation type="submission" date="2020-08" db="EMBL/GenBank/DDBJ databases">
        <title>Sequencing the genomes of 1000 actinobacteria strains.</title>
        <authorList>
            <person name="Klenk H.-P."/>
        </authorList>
    </citation>
    <scope>NUCLEOTIDE SEQUENCE [LARGE SCALE GENOMIC DNA]</scope>
    <source>
        <strain evidence="1 2">DSM 24947</strain>
    </source>
</reference>
<proteinExistence type="predicted"/>
<protein>
    <submittedName>
        <fullName evidence="1">Uncharacterized protein</fullName>
    </submittedName>
</protein>
<dbReference type="Proteomes" id="UP000573729">
    <property type="component" value="Unassembled WGS sequence"/>
</dbReference>
<dbReference type="AlphaFoldDB" id="A0A7W7FJ85"/>
<evidence type="ECO:0000313" key="2">
    <source>
        <dbReference type="Proteomes" id="UP000573729"/>
    </source>
</evidence>